<dbReference type="SUPFAM" id="SSF52467">
    <property type="entry name" value="DHS-like NAD/FAD-binding domain"/>
    <property type="match status" value="1"/>
</dbReference>
<dbReference type="AlphaFoldDB" id="A0A1J4JKM6"/>
<dbReference type="GeneID" id="94844343"/>
<dbReference type="InterPro" id="IPR029035">
    <property type="entry name" value="DHS-like_NAD/FAD-binding_dom"/>
</dbReference>
<dbReference type="VEuPathDB" id="TrichDB:TRFO_34402"/>
<accession>A0A1J4JKM6</accession>
<feature type="binding site" evidence="2">
    <location>
        <position position="168"/>
    </location>
    <ligand>
        <name>Zn(2+)</name>
        <dbReference type="ChEBI" id="CHEBI:29105"/>
    </ligand>
</feature>
<dbReference type="GO" id="GO:0046872">
    <property type="term" value="F:metal ion binding"/>
    <property type="evidence" value="ECO:0007669"/>
    <property type="project" value="UniProtKB-KW"/>
</dbReference>
<evidence type="ECO:0000313" key="4">
    <source>
        <dbReference type="EMBL" id="OHS99193.1"/>
    </source>
</evidence>
<feature type="domain" description="Deacetylase sirtuin-type" evidence="3">
    <location>
        <begin position="19"/>
        <end position="307"/>
    </location>
</feature>
<sequence length="307" mass="35833">MKSQISDKSIYEFIFEFYTFNKMSNTQILQAKNLINNSDAIMIGAGAGLTASGGYNYVNPQIFEANFPDFKKLGYKTIWDCVSTFWNVNDDNELEYYGYWTNHIRKIRYEAPVGQPYLYLKHIIDNCNKDYFIFTSNVDHQIQKSGFPEDKVLATQGNYMYFQCSKPCSQDVYDNYDYVMNITDNIERPSMKCRPCDVPHCPKCGRRLIPNLRSDSHFVEGPHMKNYHLLNEFINRHKNDKVVILELGVGFNSPGLIRFPFDNLVYKNKNWNMIRINLTDPQTPVEIRDRAVVIQDDIGSVLRQINE</sequence>
<reference evidence="4" key="1">
    <citation type="submission" date="2016-10" db="EMBL/GenBank/DDBJ databases">
        <authorList>
            <person name="Benchimol M."/>
            <person name="Almeida L.G."/>
            <person name="Vasconcelos A.T."/>
            <person name="Perreira-Neves A."/>
            <person name="Rosa I.A."/>
            <person name="Tasca T."/>
            <person name="Bogo M.R."/>
            <person name="de Souza W."/>
        </authorList>
    </citation>
    <scope>NUCLEOTIDE SEQUENCE [LARGE SCALE GENOMIC DNA]</scope>
    <source>
        <strain evidence="4">K</strain>
    </source>
</reference>
<comment type="caution">
    <text evidence="4">The sequence shown here is derived from an EMBL/GenBank/DDBJ whole genome shotgun (WGS) entry which is preliminary data.</text>
</comment>
<comment type="caution">
    <text evidence="2">Lacks conserved residue(s) required for the propagation of feature annotation.</text>
</comment>
<keyword evidence="1" id="KW-0520">NAD</keyword>
<dbReference type="RefSeq" id="XP_068352330.1">
    <property type="nucleotide sequence ID" value="XM_068509639.1"/>
</dbReference>
<dbReference type="OrthoDB" id="6077599at2759"/>
<feature type="binding site" evidence="2">
    <location>
        <position position="201"/>
    </location>
    <ligand>
        <name>Zn(2+)</name>
        <dbReference type="ChEBI" id="CHEBI:29105"/>
    </ligand>
</feature>
<evidence type="ECO:0000256" key="2">
    <source>
        <dbReference type="PROSITE-ProRule" id="PRU00236"/>
    </source>
</evidence>
<proteinExistence type="predicted"/>
<protein>
    <submittedName>
        <fullName evidence="4">NAD-dependent protein deacetylase, SIR2 family</fullName>
    </submittedName>
</protein>
<dbReference type="Gene3D" id="3.40.50.1220">
    <property type="entry name" value="TPP-binding domain"/>
    <property type="match status" value="1"/>
</dbReference>
<evidence type="ECO:0000256" key="1">
    <source>
        <dbReference type="ARBA" id="ARBA00023027"/>
    </source>
</evidence>
<keyword evidence="5" id="KW-1185">Reference proteome</keyword>
<dbReference type="InterPro" id="IPR026590">
    <property type="entry name" value="Ssirtuin_cat_dom"/>
</dbReference>
<name>A0A1J4JKM6_9EUKA</name>
<keyword evidence="2" id="KW-0862">Zinc</keyword>
<feature type="binding site" evidence="2">
    <location>
        <position position="204"/>
    </location>
    <ligand>
        <name>Zn(2+)</name>
        <dbReference type="ChEBI" id="CHEBI:29105"/>
    </ligand>
</feature>
<dbReference type="PROSITE" id="PS50305">
    <property type="entry name" value="SIRTUIN"/>
    <property type="match status" value="1"/>
</dbReference>
<dbReference type="EMBL" id="MLAK01001018">
    <property type="protein sequence ID" value="OHS99193.1"/>
    <property type="molecule type" value="Genomic_DNA"/>
</dbReference>
<evidence type="ECO:0000313" key="5">
    <source>
        <dbReference type="Proteomes" id="UP000179807"/>
    </source>
</evidence>
<evidence type="ECO:0000259" key="3">
    <source>
        <dbReference type="PROSITE" id="PS50305"/>
    </source>
</evidence>
<dbReference type="Proteomes" id="UP000179807">
    <property type="component" value="Unassembled WGS sequence"/>
</dbReference>
<gene>
    <name evidence="4" type="ORF">TRFO_34402</name>
</gene>
<organism evidence="4 5">
    <name type="scientific">Tritrichomonas foetus</name>
    <dbReference type="NCBI Taxonomy" id="1144522"/>
    <lineage>
        <taxon>Eukaryota</taxon>
        <taxon>Metamonada</taxon>
        <taxon>Parabasalia</taxon>
        <taxon>Tritrichomonadida</taxon>
        <taxon>Tritrichomonadidae</taxon>
        <taxon>Tritrichomonas</taxon>
    </lineage>
</organism>
<feature type="binding site" evidence="2">
    <location>
        <position position="164"/>
    </location>
    <ligand>
        <name>Zn(2+)</name>
        <dbReference type="ChEBI" id="CHEBI:29105"/>
    </ligand>
</feature>
<keyword evidence="2" id="KW-0479">Metal-binding</keyword>